<keyword evidence="2" id="KW-1185">Reference proteome</keyword>
<dbReference type="Proteomes" id="UP001312865">
    <property type="component" value="Unassembled WGS sequence"/>
</dbReference>
<reference evidence="1 2" key="1">
    <citation type="journal article" date="2018" name="J. Microbiol.">
        <title>Bacillus spongiae sp. nov., isolated from sponge of Jeju Island.</title>
        <authorList>
            <person name="Lee G.E."/>
            <person name="Im W.T."/>
            <person name="Park J.S."/>
        </authorList>
    </citation>
    <scope>NUCLEOTIDE SEQUENCE [LARGE SCALE GENOMIC DNA]</scope>
    <source>
        <strain evidence="1 2">135PIL107-10</strain>
    </source>
</reference>
<dbReference type="Pfam" id="PF05135">
    <property type="entry name" value="Phage_connect_1"/>
    <property type="match status" value="1"/>
</dbReference>
<protein>
    <submittedName>
        <fullName evidence="1">Phage head-tail connector protein</fullName>
    </submittedName>
</protein>
<accession>A0ABU8HK62</accession>
<proteinExistence type="predicted"/>
<dbReference type="EMBL" id="JBBAXC010000026">
    <property type="protein sequence ID" value="MEI5909458.1"/>
    <property type="molecule type" value="Genomic_DNA"/>
</dbReference>
<dbReference type="RefSeq" id="WP_336588901.1">
    <property type="nucleotide sequence ID" value="NZ_JBBAXC010000026.1"/>
</dbReference>
<dbReference type="Gene3D" id="1.10.246.150">
    <property type="match status" value="1"/>
</dbReference>
<name>A0ABU8HK62_9BACI</name>
<sequence>MISELKLYLGVEGKDDLLSLLLDMTNDVIKSYCYCDDEDLEEIPTSTKLWIAATLYEKRKANGIASKTQGSRSITYTNVLSDDIKRQLNNFRRIRGVENV</sequence>
<gene>
    <name evidence="1" type="ORF">WAK64_20730</name>
</gene>
<dbReference type="InterPro" id="IPR021146">
    <property type="entry name" value="Phage_gp6-like_head-tail"/>
</dbReference>
<evidence type="ECO:0000313" key="1">
    <source>
        <dbReference type="EMBL" id="MEI5909458.1"/>
    </source>
</evidence>
<organism evidence="1 2">
    <name type="scientific">Bacillus spongiae</name>
    <dbReference type="NCBI Taxonomy" id="2683610"/>
    <lineage>
        <taxon>Bacteria</taxon>
        <taxon>Bacillati</taxon>
        <taxon>Bacillota</taxon>
        <taxon>Bacilli</taxon>
        <taxon>Bacillales</taxon>
        <taxon>Bacillaceae</taxon>
        <taxon>Bacillus</taxon>
    </lineage>
</organism>
<evidence type="ECO:0000313" key="2">
    <source>
        <dbReference type="Proteomes" id="UP001312865"/>
    </source>
</evidence>
<dbReference type="InterPro" id="IPR053746">
    <property type="entry name" value="Viral_HT_Connector_Assembly"/>
</dbReference>
<comment type="caution">
    <text evidence="1">The sequence shown here is derived from an EMBL/GenBank/DDBJ whole genome shotgun (WGS) entry which is preliminary data.</text>
</comment>